<sequence>MKRKNILKFVSLLGIGSFVMLAAASCTTPVNPTPNPKPKPDPMPNPPSGGMNGGNTPTPNPNPHSGGMNGGDTNPGNGGGMDNSAQQLAAAKVSLNTELATQTNNVALYSDYAKIKQDLTNAYTIANDVSTKSDATLMEVKKATTDLQGAIKAAAKAKTDFDSTHAELVTEYKNLKSTLQTKTQILDSLTAEQFSSISAHLSALYKAGEAITTKTLTPADGTMLNLTDVTGADNSIKAATSSDKLTKWKDNANTFFNGFEKNVLSKAKLTLASNQSNNNDQPVNYSYVGYSSSVPFTGEKNRPIWYFSQRKVWDYTSNNNGTIVQNASDNSTDSLTDVSWIYSLTGEGTKYQLTFDYYGPTTAYLYFPYKLVKTGDSSSVALQYKLNGGDNQQVEFKSETTPDSATGTKSTTAPNSGSASSGGSQGASSSAKLVAAEDMQTNEMNPKPTVSDINVAKVTLSNLVFGQNTIEFSVPDSKVAPMIGNMYLTSSTSENNKNKIYDDIFGNSSVTKENNSSTITVNLLKGYSLAADSSTYVRQFTNLTNSTQPEENNTPTYLVGFIGGRGPRKVNDADKITTPWAIKDNRTLTIYVNAPTQGEYYISGSYLTEKDRELKLSTDSDSNNSVTITTKGKNNLTTLGTFDTATATEGDNGTPVGTTRTLRLKAGLNKIVIAGGGKENVDKGFAPYIGNLTFTLKSAQTETDTNSSKAA</sequence>
<feature type="region of interest" description="Disordered" evidence="1">
    <location>
        <begin position="393"/>
        <end position="432"/>
    </location>
</feature>
<organism evidence="4 5">
    <name type="scientific">Mycoplasmoides gallisepticum (strain R(low / passage 15 / clone 2))</name>
    <name type="common">Mycoplasma gallisepticum</name>
    <dbReference type="NCBI Taxonomy" id="710127"/>
    <lineage>
        <taxon>Bacteria</taxon>
        <taxon>Bacillati</taxon>
        <taxon>Mycoplasmatota</taxon>
        <taxon>Mycoplasmoidales</taxon>
        <taxon>Mycoplasmoidaceae</taxon>
        <taxon>Mycoplasmoides</taxon>
    </lineage>
</organism>
<feature type="chain" id="PRO_5004288760" evidence="2">
    <location>
        <begin position="23"/>
        <end position="711"/>
    </location>
</feature>
<dbReference type="Pfam" id="PF05692">
    <property type="entry name" value="Myco_haema"/>
    <property type="match status" value="1"/>
</dbReference>
<keyword evidence="2" id="KW-0732">Signal</keyword>
<feature type="compositionally biased region" description="Polar residues" evidence="1">
    <location>
        <begin position="393"/>
        <end position="415"/>
    </location>
</feature>
<feature type="region of interest" description="Disordered" evidence="1">
    <location>
        <begin position="29"/>
        <end position="84"/>
    </location>
</feature>
<evidence type="ECO:0000313" key="4">
    <source>
        <dbReference type="EMBL" id="AAP56696.1"/>
    </source>
</evidence>
<dbReference type="PATRIC" id="fig|233150.7.peg.389"/>
<dbReference type="EMBL" id="AE015450">
    <property type="protein sequence ID" value="AAP56696.1"/>
    <property type="molecule type" value="Genomic_DNA"/>
</dbReference>
<dbReference type="AlphaFoldDB" id="Q7NBD3"/>
<accession>Q7NBD3</accession>
<feature type="compositionally biased region" description="Low complexity" evidence="1">
    <location>
        <begin position="416"/>
        <end position="431"/>
    </location>
</feature>
<dbReference type="PROSITE" id="PS51257">
    <property type="entry name" value="PROKAR_LIPOPROTEIN"/>
    <property type="match status" value="1"/>
</dbReference>
<feature type="signal peptide" evidence="2">
    <location>
        <begin position="1"/>
        <end position="22"/>
    </location>
</feature>
<dbReference type="KEGG" id="mga:MGA_1255"/>
<dbReference type="Proteomes" id="UP000001418">
    <property type="component" value="Chromosome"/>
</dbReference>
<evidence type="ECO:0000313" key="5">
    <source>
        <dbReference type="Proteomes" id="UP000001418"/>
    </source>
</evidence>
<gene>
    <name evidence="4" type="primary">vlhA.5.11</name>
    <name evidence="4" type="ORF">MGA_1255</name>
</gene>
<feature type="domain" description="Haemagglutinin Mycoplasma" evidence="3">
    <location>
        <begin position="259"/>
        <end position="697"/>
    </location>
</feature>
<evidence type="ECO:0000256" key="2">
    <source>
        <dbReference type="SAM" id="SignalP"/>
    </source>
</evidence>
<proteinExistence type="predicted"/>
<dbReference type="OrthoDB" id="6428303at2"/>
<evidence type="ECO:0000256" key="1">
    <source>
        <dbReference type="SAM" id="MobiDB-lite"/>
    </source>
</evidence>
<dbReference type="RefSeq" id="WP_011113590.1">
    <property type="nucleotide sequence ID" value="NC_004829.2"/>
</dbReference>
<keyword evidence="5" id="KW-1185">Reference proteome</keyword>
<dbReference type="Pfam" id="PF07554">
    <property type="entry name" value="FIVAR"/>
    <property type="match status" value="2"/>
</dbReference>
<feature type="compositionally biased region" description="Low complexity" evidence="1">
    <location>
        <begin position="63"/>
        <end position="75"/>
    </location>
</feature>
<dbReference type="Gene3D" id="2.60.120.260">
    <property type="entry name" value="Galactose-binding domain-like"/>
    <property type="match status" value="1"/>
</dbReference>
<protein>
    <submittedName>
        <fullName evidence="4">VlhA.5.11 variable lipoprotein family protein</fullName>
    </submittedName>
</protein>
<keyword evidence="4" id="KW-0449">Lipoprotein</keyword>
<dbReference type="InterPro" id="IPR008692">
    <property type="entry name" value="Hemogglutn_Mycoplasma"/>
</dbReference>
<reference evidence="4 5" key="1">
    <citation type="journal article" date="2003" name="Microbiology">
        <title>The complete genome sequence of the avian pathogen Mycoplasma gallisepticum strain R(low).</title>
        <authorList>
            <person name="Papazisi L."/>
            <person name="Gorton T.S."/>
            <person name="Kutish G."/>
            <person name="Markham P.F."/>
            <person name="Browning G.F."/>
            <person name="Nguyen D.K."/>
            <person name="Swartzell S."/>
            <person name="Madan A."/>
            <person name="Mahairas G."/>
            <person name="Geary S.J."/>
        </authorList>
    </citation>
    <scope>NUCLEOTIDE SEQUENCE [LARGE SCALE GENOMIC DNA]</scope>
    <source>
        <strain evidence="5">R(low / passage 15 / clone 2)</strain>
    </source>
</reference>
<dbReference type="HOGENOM" id="CLU_026702_2_0_14"/>
<feature type="compositionally biased region" description="Pro residues" evidence="1">
    <location>
        <begin position="31"/>
        <end position="47"/>
    </location>
</feature>
<name>Q7NBD3_MYCGA</name>
<evidence type="ECO:0000259" key="3">
    <source>
        <dbReference type="Pfam" id="PF05692"/>
    </source>
</evidence>